<dbReference type="GO" id="GO:0003677">
    <property type="term" value="F:DNA binding"/>
    <property type="evidence" value="ECO:0007669"/>
    <property type="project" value="InterPro"/>
</dbReference>
<dbReference type="SUPFAM" id="SSF47413">
    <property type="entry name" value="lambda repressor-like DNA-binding domains"/>
    <property type="match status" value="1"/>
</dbReference>
<dbReference type="InterPro" id="IPR001387">
    <property type="entry name" value="Cro/C1-type_HTH"/>
</dbReference>
<dbReference type="SMART" id="SM00530">
    <property type="entry name" value="HTH_XRE"/>
    <property type="match status" value="1"/>
</dbReference>
<evidence type="ECO:0000313" key="4">
    <source>
        <dbReference type="Proteomes" id="UP000271003"/>
    </source>
</evidence>
<feature type="compositionally biased region" description="Basic and acidic residues" evidence="1">
    <location>
        <begin position="206"/>
        <end position="231"/>
    </location>
</feature>
<reference evidence="3 4" key="1">
    <citation type="journal article" date="2018" name="Int. J. Syst. Evol. Microbiol.">
        <title>Mesosutterella multiformis gen. nov., sp. nov., a member of the family Sutterellaceae and Sutterella megalosphaeroides sp. nov., isolated from human faeces.</title>
        <authorList>
            <person name="Sakamoto M."/>
            <person name="Ikeyama N."/>
            <person name="Kunihiro T."/>
            <person name="Iino T."/>
            <person name="Yuki M."/>
            <person name="Ohkuma M."/>
        </authorList>
    </citation>
    <scope>NUCLEOTIDE SEQUENCE [LARGE SCALE GENOMIC DNA]</scope>
    <source>
        <strain evidence="3 4">6FBBBH3</strain>
    </source>
</reference>
<feature type="region of interest" description="Disordered" evidence="1">
    <location>
        <begin position="1"/>
        <end position="37"/>
    </location>
</feature>
<protein>
    <recommendedName>
        <fullName evidence="2">HTH cro/C1-type domain-containing protein</fullName>
    </recommendedName>
</protein>
<dbReference type="CDD" id="cd00093">
    <property type="entry name" value="HTH_XRE"/>
    <property type="match status" value="1"/>
</dbReference>
<dbReference type="Proteomes" id="UP000271003">
    <property type="component" value="Chromosome"/>
</dbReference>
<name>A0A2Z6IC62_9BURK</name>
<feature type="domain" description="HTH cro/C1-type" evidence="2">
    <location>
        <begin position="67"/>
        <end position="121"/>
    </location>
</feature>
<sequence length="231" mass="25474">MTDEKDGTPDGLPTQSSPSPTEDEHPTRSTAAAYRGPRIASAGRRPRIIKRARWTAVSSAREVGALIRVLRLRAGFTQDETAELLGVSRRWYNELENGRETIRIGMVLDVLNAFGCHMGLGGEGASFSIEELTHVAAVKGREDQVWHVDFERGLEDPEERPEAVKRGNKRGYLRSGIRVANNKIVQIPKKRPIVPEFASGAQDAAKASDLKETKEAKDAKSETPETDDESK</sequence>
<dbReference type="Pfam" id="PF13560">
    <property type="entry name" value="HTH_31"/>
    <property type="match status" value="1"/>
</dbReference>
<dbReference type="InterPro" id="IPR010982">
    <property type="entry name" value="Lambda_DNA-bd_dom_sf"/>
</dbReference>
<accession>A0A2Z6IC62</accession>
<dbReference type="KEGG" id="sutt:SUTMEG_11380"/>
<dbReference type="AlphaFoldDB" id="A0A2Z6IC62"/>
<feature type="region of interest" description="Disordered" evidence="1">
    <location>
        <begin position="191"/>
        <end position="231"/>
    </location>
</feature>
<evidence type="ECO:0000313" key="3">
    <source>
        <dbReference type="EMBL" id="BBF23247.1"/>
    </source>
</evidence>
<dbReference type="PROSITE" id="PS50943">
    <property type="entry name" value="HTH_CROC1"/>
    <property type="match status" value="1"/>
</dbReference>
<gene>
    <name evidence="3" type="ORF">SUTMEG_11380</name>
</gene>
<organism evidence="3 4">
    <name type="scientific">Sutterella megalosphaeroides</name>
    <dbReference type="NCBI Taxonomy" id="2494234"/>
    <lineage>
        <taxon>Bacteria</taxon>
        <taxon>Pseudomonadati</taxon>
        <taxon>Pseudomonadota</taxon>
        <taxon>Betaproteobacteria</taxon>
        <taxon>Burkholderiales</taxon>
        <taxon>Sutterellaceae</taxon>
        <taxon>Sutterella</taxon>
    </lineage>
</organism>
<dbReference type="OrthoDB" id="5524454at2"/>
<evidence type="ECO:0000259" key="2">
    <source>
        <dbReference type="PROSITE" id="PS50943"/>
    </source>
</evidence>
<dbReference type="RefSeq" id="WP_120176875.1">
    <property type="nucleotide sequence ID" value="NZ_AP018786.1"/>
</dbReference>
<proteinExistence type="predicted"/>
<dbReference type="EMBL" id="AP018786">
    <property type="protein sequence ID" value="BBF23247.1"/>
    <property type="molecule type" value="Genomic_DNA"/>
</dbReference>
<evidence type="ECO:0000256" key="1">
    <source>
        <dbReference type="SAM" id="MobiDB-lite"/>
    </source>
</evidence>
<keyword evidence="4" id="KW-1185">Reference proteome</keyword>
<dbReference type="Gene3D" id="1.10.260.40">
    <property type="entry name" value="lambda repressor-like DNA-binding domains"/>
    <property type="match status" value="1"/>
</dbReference>